<dbReference type="RefSeq" id="WP_209707696.1">
    <property type="nucleotide sequence ID" value="NZ_JAGIOO010000001.1"/>
</dbReference>
<protein>
    <recommendedName>
        <fullName evidence="4">Phage portal protein, SPP1 Gp6-like</fullName>
    </recommendedName>
</protein>
<dbReference type="InterPro" id="IPR021145">
    <property type="entry name" value="Portal_protein_SPP1_Gp6-like"/>
</dbReference>
<dbReference type="EMBL" id="JAGIOO010000001">
    <property type="protein sequence ID" value="MBP2479109.1"/>
    <property type="molecule type" value="Genomic_DNA"/>
</dbReference>
<gene>
    <name evidence="2" type="ORF">JOF53_007981</name>
</gene>
<reference evidence="2 3" key="1">
    <citation type="submission" date="2021-03" db="EMBL/GenBank/DDBJ databases">
        <title>Sequencing the genomes of 1000 actinobacteria strains.</title>
        <authorList>
            <person name="Klenk H.-P."/>
        </authorList>
    </citation>
    <scope>NUCLEOTIDE SEQUENCE [LARGE SCALE GENOMIC DNA]</scope>
    <source>
        <strain evidence="2 3">DSM 44580</strain>
    </source>
</reference>
<proteinExistence type="predicted"/>
<evidence type="ECO:0000256" key="1">
    <source>
        <dbReference type="SAM" id="MobiDB-lite"/>
    </source>
</evidence>
<evidence type="ECO:0008006" key="4">
    <source>
        <dbReference type="Google" id="ProtNLM"/>
    </source>
</evidence>
<comment type="caution">
    <text evidence="2">The sequence shown here is derived from an EMBL/GenBank/DDBJ whole genome shotgun (WGS) entry which is preliminary data.</text>
</comment>
<evidence type="ECO:0000313" key="3">
    <source>
        <dbReference type="Proteomes" id="UP001519363"/>
    </source>
</evidence>
<name>A0ABS5ASD7_9PSEU</name>
<dbReference type="Proteomes" id="UP001519363">
    <property type="component" value="Unassembled WGS sequence"/>
</dbReference>
<dbReference type="Pfam" id="PF05133">
    <property type="entry name" value="SPP1_portal"/>
    <property type="match status" value="1"/>
</dbReference>
<keyword evidence="3" id="KW-1185">Reference proteome</keyword>
<feature type="region of interest" description="Disordered" evidence="1">
    <location>
        <begin position="434"/>
        <end position="460"/>
    </location>
</feature>
<accession>A0ABS5ASD7</accession>
<organism evidence="2 3">
    <name type="scientific">Crossiella equi</name>
    <dbReference type="NCBI Taxonomy" id="130796"/>
    <lineage>
        <taxon>Bacteria</taxon>
        <taxon>Bacillati</taxon>
        <taxon>Actinomycetota</taxon>
        <taxon>Actinomycetes</taxon>
        <taxon>Pseudonocardiales</taxon>
        <taxon>Pseudonocardiaceae</taxon>
        <taxon>Crossiella</taxon>
    </lineage>
</organism>
<sequence>MPLSQRDAVDVAARVMERWPDQERNIRVHRYVTGDHDLPFAPRHARAAYLWTLRRSRTNFCRLLVQILSQNLVVTGYRSQAPEEVVTAALARWRGAGMERHQAAVHRAALKYGNSFVMVLPGRPSPVIRGYSPRRLTAVYADPGDEWPVYALARSVSWTPQGPRTMLRLLDDQAVYDLAEDSTGLTYLSHQNHGMGVCPVVRFLDEDDLDEDSPGVVEPVIPMQDRFNYHAFLLMQSAEHGAHRQRWASGLELDEDDEPAIGPDRLLHSDSPDTRFGSFDSTELRGYIDALEQILRHMSALTQTPPHSLHGGLANLAADALDAAEAGLQRRAGERRTSYGESWKQVHRLAALADQDLDGWSDLSGEIRWRDTQTRSLAAVMDAWGKAVSLMEVPPRAAWERLPGVTETDIARWSQMPASLDGHALLAETLTRHTEGPAEGGNAFSGNGIGSSPADPAVPP</sequence>
<evidence type="ECO:0000313" key="2">
    <source>
        <dbReference type="EMBL" id="MBP2479109.1"/>
    </source>
</evidence>